<accession>A0A4U5MKI7</accession>
<feature type="region of interest" description="Disordered" evidence="1">
    <location>
        <begin position="1"/>
        <end position="31"/>
    </location>
</feature>
<feature type="compositionally biased region" description="Polar residues" evidence="1">
    <location>
        <begin position="59"/>
        <end position="73"/>
    </location>
</feature>
<organism evidence="2 3">
    <name type="scientific">Steinernema carpocapsae</name>
    <name type="common">Entomopathogenic nematode</name>
    <dbReference type="NCBI Taxonomy" id="34508"/>
    <lineage>
        <taxon>Eukaryota</taxon>
        <taxon>Metazoa</taxon>
        <taxon>Ecdysozoa</taxon>
        <taxon>Nematoda</taxon>
        <taxon>Chromadorea</taxon>
        <taxon>Rhabditida</taxon>
        <taxon>Tylenchina</taxon>
        <taxon>Panagrolaimomorpha</taxon>
        <taxon>Strongyloidoidea</taxon>
        <taxon>Steinernematidae</taxon>
        <taxon>Steinernema</taxon>
    </lineage>
</organism>
<keyword evidence="3" id="KW-1185">Reference proteome</keyword>
<evidence type="ECO:0000313" key="2">
    <source>
        <dbReference type="EMBL" id="TKR69959.1"/>
    </source>
</evidence>
<proteinExistence type="predicted"/>
<dbReference type="Proteomes" id="UP000298663">
    <property type="component" value="Unassembled WGS sequence"/>
</dbReference>
<name>A0A4U5MKI7_STECR</name>
<reference evidence="2 3" key="1">
    <citation type="journal article" date="2015" name="Genome Biol.">
        <title>Comparative genomics of Steinernema reveals deeply conserved gene regulatory networks.</title>
        <authorList>
            <person name="Dillman A.R."/>
            <person name="Macchietto M."/>
            <person name="Porter C.F."/>
            <person name="Rogers A."/>
            <person name="Williams B."/>
            <person name="Antoshechkin I."/>
            <person name="Lee M.M."/>
            <person name="Goodwin Z."/>
            <person name="Lu X."/>
            <person name="Lewis E.E."/>
            <person name="Goodrich-Blair H."/>
            <person name="Stock S.P."/>
            <person name="Adams B.J."/>
            <person name="Sternberg P.W."/>
            <person name="Mortazavi A."/>
        </authorList>
    </citation>
    <scope>NUCLEOTIDE SEQUENCE [LARGE SCALE GENOMIC DNA]</scope>
    <source>
        <strain evidence="2 3">ALL</strain>
    </source>
</reference>
<comment type="caution">
    <text evidence="2">The sequence shown here is derived from an EMBL/GenBank/DDBJ whole genome shotgun (WGS) entry which is preliminary data.</text>
</comment>
<gene>
    <name evidence="2" type="ORF">L596_022042</name>
</gene>
<feature type="region of interest" description="Disordered" evidence="1">
    <location>
        <begin position="52"/>
        <end position="97"/>
    </location>
</feature>
<reference evidence="2 3" key="2">
    <citation type="journal article" date="2019" name="G3 (Bethesda)">
        <title>Hybrid Assembly of the Genome of the Entomopathogenic Nematode Steinernema carpocapsae Identifies the X-Chromosome.</title>
        <authorList>
            <person name="Serra L."/>
            <person name="Macchietto M."/>
            <person name="Macias-Munoz A."/>
            <person name="McGill C.J."/>
            <person name="Rodriguez I.M."/>
            <person name="Rodriguez B."/>
            <person name="Murad R."/>
            <person name="Mortazavi A."/>
        </authorList>
    </citation>
    <scope>NUCLEOTIDE SEQUENCE [LARGE SCALE GENOMIC DNA]</scope>
    <source>
        <strain evidence="2 3">ALL</strain>
    </source>
</reference>
<evidence type="ECO:0000256" key="1">
    <source>
        <dbReference type="SAM" id="MobiDB-lite"/>
    </source>
</evidence>
<evidence type="ECO:0000313" key="3">
    <source>
        <dbReference type="Proteomes" id="UP000298663"/>
    </source>
</evidence>
<dbReference type="AlphaFoldDB" id="A0A4U5MKI7"/>
<dbReference type="EMBL" id="AZBU02000007">
    <property type="protein sequence ID" value="TKR69959.1"/>
    <property type="molecule type" value="Genomic_DNA"/>
</dbReference>
<protein>
    <submittedName>
        <fullName evidence="2">Uncharacterized protein</fullName>
    </submittedName>
</protein>
<feature type="compositionally biased region" description="Basic and acidic residues" evidence="1">
    <location>
        <begin position="12"/>
        <end position="31"/>
    </location>
</feature>
<sequence length="97" mass="11344">MVRTRSMTAEAKLQDPQDVHEPSAHDTSKASEKVSWLKTLVIDLSVTFRKHRKLKKRQISQNQSLRTRNNLLRSKTRTKKNGPQNPNFWPRLKLTLP</sequence>